<dbReference type="VEuPathDB" id="FungiDB:MSYG_3059"/>
<dbReference type="Gene3D" id="1.20.1740.10">
    <property type="entry name" value="Amino acid/polyamine transporter I"/>
    <property type="match status" value="1"/>
</dbReference>
<dbReference type="InterPro" id="IPR002293">
    <property type="entry name" value="AA/rel_permease1"/>
</dbReference>
<dbReference type="GO" id="GO:0016020">
    <property type="term" value="C:membrane"/>
    <property type="evidence" value="ECO:0007669"/>
    <property type="project" value="UniProtKB-SubCell"/>
</dbReference>
<reference evidence="8" key="1">
    <citation type="journal article" date="2017" name="Nucleic Acids Res.">
        <title>Proteogenomics produces comprehensive and highly accurate protein-coding gene annotation in a complete genome assembly of Malassezia sympodialis.</title>
        <authorList>
            <person name="Zhu Y."/>
            <person name="Engstroem P.G."/>
            <person name="Tellgren-Roth C."/>
            <person name="Baudo C.D."/>
            <person name="Kennell J.C."/>
            <person name="Sun S."/>
            <person name="Billmyre R.B."/>
            <person name="Schroeder M.S."/>
            <person name="Andersson A."/>
            <person name="Holm T."/>
            <person name="Sigurgeirsson B."/>
            <person name="Wu G."/>
            <person name="Sankaranarayanan S.R."/>
            <person name="Siddharthan R."/>
            <person name="Sanyal K."/>
            <person name="Lundeberg J."/>
            <person name="Nystedt B."/>
            <person name="Boekhout T."/>
            <person name="Dawson T.L. Jr."/>
            <person name="Heitman J."/>
            <person name="Scheynius A."/>
            <person name="Lehtioe J."/>
        </authorList>
    </citation>
    <scope>NUCLEOTIDE SEQUENCE [LARGE SCALE GENOMIC DNA]</scope>
    <source>
        <strain evidence="8">ATCC 42132</strain>
    </source>
</reference>
<dbReference type="STRING" id="1230383.A0A1M8A8E4"/>
<protein>
    <submittedName>
        <fullName evidence="7">Similar to S.cerevisiae protein MUP1 (High affinity methionine permease)</fullName>
    </submittedName>
</protein>
<dbReference type="OrthoDB" id="5982228at2759"/>
<evidence type="ECO:0000313" key="7">
    <source>
        <dbReference type="EMBL" id="SHO78712.1"/>
    </source>
</evidence>
<dbReference type="AlphaFoldDB" id="A0A1M8A8E4"/>
<evidence type="ECO:0000313" key="8">
    <source>
        <dbReference type="Proteomes" id="UP000186303"/>
    </source>
</evidence>
<dbReference type="EMBL" id="LT671824">
    <property type="protein sequence ID" value="SHO78712.1"/>
    <property type="molecule type" value="Genomic_DNA"/>
</dbReference>
<dbReference type="GO" id="GO:0015179">
    <property type="term" value="F:L-amino acid transmembrane transporter activity"/>
    <property type="evidence" value="ECO:0007669"/>
    <property type="project" value="TreeGrafter"/>
</dbReference>
<feature type="transmembrane region" description="Helical" evidence="5">
    <location>
        <begin position="282"/>
        <end position="302"/>
    </location>
</feature>
<name>A0A1M8A8E4_MALS4</name>
<feature type="transmembrane region" description="Helical" evidence="5">
    <location>
        <begin position="99"/>
        <end position="118"/>
    </location>
</feature>
<dbReference type="InterPro" id="IPR050598">
    <property type="entry name" value="AminoAcid_Transporter"/>
</dbReference>
<dbReference type="OMA" id="CILAWIM"/>
<feature type="transmembrane region" description="Helical" evidence="5">
    <location>
        <begin position="70"/>
        <end position="93"/>
    </location>
</feature>
<feature type="transmembrane region" description="Helical" evidence="5">
    <location>
        <begin position="184"/>
        <end position="206"/>
    </location>
</feature>
<feature type="transmembrane region" description="Helical" evidence="5">
    <location>
        <begin position="226"/>
        <end position="247"/>
    </location>
</feature>
<keyword evidence="2 5" id="KW-0812">Transmembrane</keyword>
<sequence length="337" mass="37382">MVVRRLTYIILFRHLCHTCFSYTAISAMKSSSAAIIATIFGEYITRISLHLASDGENEFQKLSPSDLPRWLVKLMASLALFLVLAIHSFHPWIGPRIQTALTVIKVSLLLGIFFFAIVQGCRGYMPEESRDAFLSLGHLMRGPTWDLGSYALALYSGLWAYDGWDQATFVTGEMKNPSRSVSMALPLSIMTVIILFFTTVLSYFVLLPPAIVIRTNSFALDFGLMTNGAVGAIVFTSFVAFSCIGALNAHLYTYSRLTAAAAREGFLPQVFGRLNTRFGTPLNALLLSSVLTLIFIIFGSGFASLVTFSSVCTWFWYGTTALGLLVLRWREPHLHRP</sequence>
<dbReference type="Pfam" id="PF13520">
    <property type="entry name" value="AA_permease_2"/>
    <property type="match status" value="1"/>
</dbReference>
<evidence type="ECO:0000256" key="4">
    <source>
        <dbReference type="ARBA" id="ARBA00023136"/>
    </source>
</evidence>
<comment type="subcellular location">
    <subcellularLocation>
        <location evidence="1">Membrane</location>
        <topology evidence="1">Multi-pass membrane protein</topology>
    </subcellularLocation>
</comment>
<proteinExistence type="predicted"/>
<evidence type="ECO:0000256" key="2">
    <source>
        <dbReference type="ARBA" id="ARBA00022692"/>
    </source>
</evidence>
<dbReference type="PANTHER" id="PTHR11785">
    <property type="entry name" value="AMINO ACID TRANSPORTER"/>
    <property type="match status" value="1"/>
</dbReference>
<dbReference type="PANTHER" id="PTHR11785:SF512">
    <property type="entry name" value="SOBREMESA, ISOFORM B"/>
    <property type="match status" value="1"/>
</dbReference>
<dbReference type="Proteomes" id="UP000186303">
    <property type="component" value="Chromosome 4"/>
</dbReference>
<feature type="transmembrane region" description="Helical" evidence="5">
    <location>
        <begin position="308"/>
        <end position="327"/>
    </location>
</feature>
<keyword evidence="3 5" id="KW-1133">Transmembrane helix</keyword>
<keyword evidence="6" id="KW-0732">Signal</keyword>
<feature type="chain" id="PRO_5012274902" evidence="6">
    <location>
        <begin position="22"/>
        <end position="337"/>
    </location>
</feature>
<keyword evidence="4 5" id="KW-0472">Membrane</keyword>
<gene>
    <name evidence="7" type="ORF">MSYG_3059</name>
</gene>
<evidence type="ECO:0000256" key="1">
    <source>
        <dbReference type="ARBA" id="ARBA00004141"/>
    </source>
</evidence>
<evidence type="ECO:0000256" key="6">
    <source>
        <dbReference type="SAM" id="SignalP"/>
    </source>
</evidence>
<accession>A0A1M8A8E4</accession>
<feature type="signal peptide" evidence="6">
    <location>
        <begin position="1"/>
        <end position="21"/>
    </location>
</feature>
<organism evidence="7 8">
    <name type="scientific">Malassezia sympodialis (strain ATCC 42132)</name>
    <name type="common">Atopic eczema-associated yeast</name>
    <dbReference type="NCBI Taxonomy" id="1230383"/>
    <lineage>
        <taxon>Eukaryota</taxon>
        <taxon>Fungi</taxon>
        <taxon>Dikarya</taxon>
        <taxon>Basidiomycota</taxon>
        <taxon>Ustilaginomycotina</taxon>
        <taxon>Malasseziomycetes</taxon>
        <taxon>Malasseziales</taxon>
        <taxon>Malasseziaceae</taxon>
        <taxon>Malassezia</taxon>
    </lineage>
</organism>
<evidence type="ECO:0000256" key="5">
    <source>
        <dbReference type="SAM" id="Phobius"/>
    </source>
</evidence>
<keyword evidence="8" id="KW-1185">Reference proteome</keyword>
<dbReference type="PIRSF" id="PIRSF006060">
    <property type="entry name" value="AA_transporter"/>
    <property type="match status" value="1"/>
</dbReference>
<evidence type="ECO:0000256" key="3">
    <source>
        <dbReference type="ARBA" id="ARBA00022989"/>
    </source>
</evidence>